<dbReference type="EMBL" id="CP056030">
    <property type="protein sequence ID" value="QKZ02633.1"/>
    <property type="molecule type" value="Genomic_DNA"/>
</dbReference>
<dbReference type="RefSeq" id="WP_176569666.1">
    <property type="nucleotide sequence ID" value="NZ_CP056030.1"/>
</dbReference>
<feature type="signal peptide" evidence="2">
    <location>
        <begin position="1"/>
        <end position="19"/>
    </location>
</feature>
<proteinExistence type="predicted"/>
<name>A0A7D5D4I2_9PSED</name>
<dbReference type="InterPro" id="IPR025392">
    <property type="entry name" value="DUF4124"/>
</dbReference>
<accession>A0A7D5D4I2</accession>
<dbReference type="Proteomes" id="UP000509568">
    <property type="component" value="Chromosome"/>
</dbReference>
<keyword evidence="5" id="KW-1185">Reference proteome</keyword>
<evidence type="ECO:0000256" key="2">
    <source>
        <dbReference type="SAM" id="SignalP"/>
    </source>
</evidence>
<evidence type="ECO:0000259" key="3">
    <source>
        <dbReference type="Pfam" id="PF13511"/>
    </source>
</evidence>
<dbReference type="Pfam" id="PF13511">
    <property type="entry name" value="DUF4124"/>
    <property type="match status" value="1"/>
</dbReference>
<feature type="chain" id="PRO_5028858469" evidence="2">
    <location>
        <begin position="20"/>
        <end position="198"/>
    </location>
</feature>
<feature type="region of interest" description="Disordered" evidence="1">
    <location>
        <begin position="36"/>
        <end position="64"/>
    </location>
</feature>
<evidence type="ECO:0000313" key="5">
    <source>
        <dbReference type="Proteomes" id="UP000509568"/>
    </source>
</evidence>
<evidence type="ECO:0000313" key="4">
    <source>
        <dbReference type="EMBL" id="QKZ02633.1"/>
    </source>
</evidence>
<organism evidence="4 5">
    <name type="scientific">Pseudomonas eucalypticola</name>
    <dbReference type="NCBI Taxonomy" id="2599595"/>
    <lineage>
        <taxon>Bacteria</taxon>
        <taxon>Pseudomonadati</taxon>
        <taxon>Pseudomonadota</taxon>
        <taxon>Gammaproteobacteria</taxon>
        <taxon>Pseudomonadales</taxon>
        <taxon>Pseudomonadaceae</taxon>
        <taxon>Pseudomonas</taxon>
    </lineage>
</organism>
<evidence type="ECO:0000256" key="1">
    <source>
        <dbReference type="SAM" id="MobiDB-lite"/>
    </source>
</evidence>
<keyword evidence="2" id="KW-0732">Signal</keyword>
<feature type="domain" description="DUF4124" evidence="3">
    <location>
        <begin position="8"/>
        <end position="61"/>
    </location>
</feature>
<dbReference type="AlphaFoldDB" id="A0A7D5D4I2"/>
<dbReference type="KEGG" id="pez:HWQ56_02010"/>
<reference evidence="4 5" key="1">
    <citation type="submission" date="2020-06" db="EMBL/GenBank/DDBJ databases">
        <title>Pseudomonas eucalypticola sp. nov., an endophyte of Eucalyptus dunnii leaves with biocontrol ability of eucalyptus leaf blight.</title>
        <authorList>
            <person name="Liu Y."/>
            <person name="Song Z."/>
            <person name="Zeng H."/>
            <person name="Lu M."/>
            <person name="Wang X."/>
            <person name="Lian X."/>
            <person name="Zhang Q."/>
        </authorList>
    </citation>
    <scope>NUCLEOTIDE SEQUENCE [LARGE SCALE GENOMIC DNA]</scope>
    <source>
        <strain evidence="4 5">NP-1</strain>
    </source>
</reference>
<sequence>MNRLLLAALLLVMSASAAAEVYTYVDAQGNRVYTDKPHANATRVDIRPSNSMTATPPPPTPARKAKRKQAIAHYDMLRILIPEPDATIHDGGGNMIVTVTSEPVLMPNHGYRLLLDGKVIAGPTVSPVFPLQNIDRGTHQLAAEIIDNQETVIERTPAQPFHMQRISLIQKRRINPCTAEDYGVRPECPLADKPEDDD</sequence>
<protein>
    <submittedName>
        <fullName evidence="4">DUF4124 domain-containing protein</fullName>
    </submittedName>
</protein>
<gene>
    <name evidence="4" type="ORF">HWQ56_02010</name>
</gene>